<dbReference type="PANTHER" id="PTHR35024">
    <property type="entry name" value="HYPOTHETICAL CYTOSOLIC PROTEIN"/>
    <property type="match status" value="1"/>
</dbReference>
<dbReference type="Proteomes" id="UP000186079">
    <property type="component" value="Unassembled WGS sequence"/>
</dbReference>
<evidence type="ECO:0000313" key="2">
    <source>
        <dbReference type="EMBL" id="SIR06440.1"/>
    </source>
</evidence>
<name>A0A1N6XVR9_9PSED</name>
<dbReference type="Pfam" id="PF04519">
    <property type="entry name" value="Bactofilin"/>
    <property type="match status" value="1"/>
</dbReference>
<reference evidence="2 3" key="1">
    <citation type="submission" date="2017-01" db="EMBL/GenBank/DDBJ databases">
        <authorList>
            <person name="Mah S.A."/>
            <person name="Swanson W.J."/>
            <person name="Moy G.W."/>
            <person name="Vacquier V.D."/>
        </authorList>
    </citation>
    <scope>NUCLEOTIDE SEQUENCE [LARGE SCALE GENOMIC DNA]</scope>
    <source>
        <strain evidence="2 3">ATCC 29606</strain>
    </source>
</reference>
<dbReference type="PANTHER" id="PTHR35024:SF4">
    <property type="entry name" value="POLYMER-FORMING CYTOSKELETAL PROTEIN"/>
    <property type="match status" value="1"/>
</dbReference>
<dbReference type="InterPro" id="IPR007607">
    <property type="entry name" value="BacA/B"/>
</dbReference>
<accession>A0A1N6XVR9</accession>
<gene>
    <name evidence="2" type="ORF">SAMN05421672_1145</name>
</gene>
<organism evidence="2 3">
    <name type="scientific">Pseudomonas flexibilis</name>
    <dbReference type="NCBI Taxonomy" id="706570"/>
    <lineage>
        <taxon>Bacteria</taxon>
        <taxon>Pseudomonadati</taxon>
        <taxon>Pseudomonadota</taxon>
        <taxon>Gammaproteobacteria</taxon>
        <taxon>Pseudomonadales</taxon>
        <taxon>Pseudomonadaceae</taxon>
        <taxon>Pseudomonas</taxon>
    </lineage>
</organism>
<sequence length="143" mass="15088">MAMWSNSNKNKPASADLQRYNGKTSIIAAGALLVGDLRVKGAVQLDGRLQGNLIAEEGLVRVSTGGLVEGEIHAQHVILDGEVTGDVHASEHVELGSGARLRGNLYYGLMEMAMGAQIEGRLYAIREGDAPLELPAPAEVVAE</sequence>
<evidence type="ECO:0000313" key="3">
    <source>
        <dbReference type="Proteomes" id="UP000186079"/>
    </source>
</evidence>
<evidence type="ECO:0000256" key="1">
    <source>
        <dbReference type="ARBA" id="ARBA00044755"/>
    </source>
</evidence>
<comment type="similarity">
    <text evidence="1">Belongs to the bactofilin family.</text>
</comment>
<dbReference type="AlphaFoldDB" id="A0A1N6XVR9"/>
<proteinExistence type="inferred from homology"/>
<dbReference type="EMBL" id="FTMC01000014">
    <property type="protein sequence ID" value="SIR06440.1"/>
    <property type="molecule type" value="Genomic_DNA"/>
</dbReference>
<protein>
    <submittedName>
        <fullName evidence="2">Protein CcmA, bactofilin family</fullName>
    </submittedName>
</protein>